<feature type="domain" description="Secretion system C-terminal sorting" evidence="3">
    <location>
        <begin position="1143"/>
        <end position="1213"/>
    </location>
</feature>
<keyword evidence="6" id="KW-1185">Reference proteome</keyword>
<dbReference type="Pfam" id="PF24595">
    <property type="entry name" value="DUF7619"/>
    <property type="match status" value="1"/>
</dbReference>
<evidence type="ECO:0000313" key="5">
    <source>
        <dbReference type="EMBL" id="GAK97354.1"/>
    </source>
</evidence>
<proteinExistence type="predicted"/>
<dbReference type="NCBIfam" id="TIGR01451">
    <property type="entry name" value="B_ant_repeat"/>
    <property type="match status" value="1"/>
</dbReference>
<comment type="caution">
    <text evidence="5">The sequence shown here is derived from an EMBL/GenBank/DDBJ whole genome shotgun (WGS) entry which is preliminary data.</text>
</comment>
<dbReference type="RefSeq" id="WP_042278961.1">
    <property type="nucleotide sequence ID" value="NZ_BBML01000005.1"/>
</dbReference>
<dbReference type="STRING" id="319236.BST91_02010"/>
<reference evidence="5" key="1">
    <citation type="journal article" date="2014" name="Genome Announc.">
        <title>Draft Genome Sequences of Marine Flavobacterium Nonlabens Strains NR17, NR24, NR27, NR32, NR33, and Ara13.</title>
        <authorList>
            <person name="Nakanishi M."/>
            <person name="Meirelles P."/>
            <person name="Suzuki R."/>
            <person name="Takatani N."/>
            <person name="Mino S."/>
            <person name="Suda W."/>
            <person name="Oshima K."/>
            <person name="Hattori M."/>
            <person name="Ohkuma M."/>
            <person name="Hosokawa M."/>
            <person name="Miyashita K."/>
            <person name="Thompson F.L."/>
            <person name="Niwa A."/>
            <person name="Sawabe T."/>
            <person name="Sawabe T."/>
        </authorList>
    </citation>
    <scope>NUCLEOTIDE SEQUENCE [LARGE SCALE GENOMIC DNA]</scope>
    <source>
        <strain evidence="5">JCM 19294</strain>
    </source>
</reference>
<protein>
    <submittedName>
        <fullName evidence="5">Uncharacterized protein</fullName>
    </submittedName>
</protein>
<evidence type="ECO:0000259" key="4">
    <source>
        <dbReference type="Pfam" id="PF24595"/>
    </source>
</evidence>
<dbReference type="InterPro" id="IPR026444">
    <property type="entry name" value="Secre_tail"/>
</dbReference>
<dbReference type="eggNOG" id="COG3291">
    <property type="taxonomic scope" value="Bacteria"/>
</dbReference>
<dbReference type="EMBL" id="BBML01000005">
    <property type="protein sequence ID" value="GAK97354.1"/>
    <property type="molecule type" value="Genomic_DNA"/>
</dbReference>
<dbReference type="AlphaFoldDB" id="A0A090Q2P6"/>
<dbReference type="InterPro" id="IPR055353">
    <property type="entry name" value="DUF7619"/>
</dbReference>
<feature type="chain" id="PRO_5001861510" evidence="2">
    <location>
        <begin position="19"/>
        <end position="1215"/>
    </location>
</feature>
<evidence type="ECO:0000256" key="1">
    <source>
        <dbReference type="ARBA" id="ARBA00022729"/>
    </source>
</evidence>
<dbReference type="eggNOG" id="COG4935">
    <property type="taxonomic scope" value="Bacteria"/>
</dbReference>
<keyword evidence="1 2" id="KW-0732">Signal</keyword>
<accession>A0A090Q2P6</accession>
<evidence type="ECO:0000259" key="3">
    <source>
        <dbReference type="Pfam" id="PF18962"/>
    </source>
</evidence>
<dbReference type="Proteomes" id="UP000029221">
    <property type="component" value="Unassembled WGS sequence"/>
</dbReference>
<feature type="signal peptide" evidence="2">
    <location>
        <begin position="1"/>
        <end position="18"/>
    </location>
</feature>
<dbReference type="NCBIfam" id="TIGR04183">
    <property type="entry name" value="Por_Secre_tail"/>
    <property type="match status" value="1"/>
</dbReference>
<dbReference type="InterPro" id="IPR047589">
    <property type="entry name" value="DUF11_rpt"/>
</dbReference>
<dbReference type="Pfam" id="PF18962">
    <property type="entry name" value="Por_Secre_tail"/>
    <property type="match status" value="1"/>
</dbReference>
<feature type="domain" description="DUF7619" evidence="4">
    <location>
        <begin position="992"/>
        <end position="1126"/>
    </location>
</feature>
<name>A0A090Q2P6_9FLAO</name>
<organism evidence="5 6">
    <name type="scientific">Nonlabens tegetincola</name>
    <dbReference type="NCBI Taxonomy" id="323273"/>
    <lineage>
        <taxon>Bacteria</taxon>
        <taxon>Pseudomonadati</taxon>
        <taxon>Bacteroidota</taxon>
        <taxon>Flavobacteriia</taxon>
        <taxon>Flavobacteriales</taxon>
        <taxon>Flavobacteriaceae</taxon>
        <taxon>Nonlabens</taxon>
    </lineage>
</organism>
<evidence type="ECO:0000313" key="6">
    <source>
        <dbReference type="Proteomes" id="UP000029221"/>
    </source>
</evidence>
<sequence>MKIKLLTLLLLVCSMSYAQTRANDATAEICDDLSNDGVELFDFTSLENDILGSLNPSDFTITFYNNMSDASNGVNFFTNPSSTPVSIQNSQYFARVFETATGNFDVVSVFVILYPTPLPTTVQAVTVCSAQNPGSGFLTSRVDIINEIYAIASTSPMIEIFLSQQDADNDINPISSNASIPVSPNGTSIFLKQYGDPNFQSDCWVIENITVYPRLCNATSSPLPDLFECLTSGSNTSCFDLSQQDSLILSNSNPVNYSISYHLSQVDADNNLNPIASPYCTSSIDLIFVRFENIDVNTVDTSMTFNVIGVPEPQNYTFPSVEGCDRTGSGIIDYDAFAILTEVQSHSLPNGVASVNISYHLSQQDADASINAVGSHAGFTASNTLNTIFVRVEYDPSLCFSVFPVSVSQTNNCLAINSPIDLTDCLDSTTGLSCFDLTLNDSVILAGQSSSSFTVSYYNSLSDAQSNVNAISNTNNYCVSTDQQVYVRLEDNLTGNYGVDFFNLTVAPTLIDNNHNLPDLVECDDDLDGVIDFDLTESSSLLSSSNSVEFYLSLNDAQNQVNPIATPSSYTVAGIASSASIDIFIRELIPSGCDVVYPIELIANANCNSAYRCSDAVALCNQLGQAQPNVFGNIFAEAGNYYPFSQSSGPRNPSWYYIPIETSGSLTLELYQNTSPTFNGQGLDIDFAIYGPFTNPTQNCGSLTANDLIDSSFSLAMPEIATIPNAQAGEFYLLLASNFTQQPGFLKFEIASSSTATVSCDGIQMRSILDVNANGVVDSTDVPFPLGTFGWELNSNGSIMNIATPDGEFEIYDIDPTNSYDLTYDIFSAYNTSYTVAPASYTNQTIPNGSGLTTRDFLISAVNSYEDVAIYIVPNQQPRPGFTYTETIVYGNLGPLPVSVGQVQVDVDPLNTIISVSDPNATVTGNQINLNYSNLLPFEYRTFEVAMQVPVIPTVNLGDILSNDASITPIANDLTPNNNVIRSNQVIIGSYDPNDKMESRGPTINLQEFTNDDYFYYTVRFQNTGTASAINVRIEDELDAQLDWESLEMISSSHHYSMQRVEKDVTWRFDNIMLPDSLSNPVGSNGYVYFKIKPQSGWTNGTVIPNTAEIYFDFNPPIITNTFTSTFTVPLSEPQVDQPQFTVFPNPATKQITVSWERSLDNGLMRIYDVSGKVTLSRKLNNQHTTVNIEELSAGMYFIELEHNGQKHQHKLIKQ</sequence>
<dbReference type="Gene3D" id="2.60.40.740">
    <property type="match status" value="1"/>
</dbReference>
<dbReference type="eggNOG" id="COG4886">
    <property type="taxonomic scope" value="Bacteria"/>
</dbReference>
<evidence type="ECO:0000256" key="2">
    <source>
        <dbReference type="SAM" id="SignalP"/>
    </source>
</evidence>
<gene>
    <name evidence="5" type="ORF">JCM19294_1400</name>
</gene>